<dbReference type="PANTHER" id="PTHR42837">
    <property type="entry name" value="REGULATOR OF SIGMA-E PROTEASE RSEP"/>
    <property type="match status" value="1"/>
</dbReference>
<keyword evidence="7" id="KW-0862">Zinc</keyword>
<dbReference type="PANTHER" id="PTHR42837:SF2">
    <property type="entry name" value="MEMBRANE METALLOPROTEASE ARASP2, CHLOROPLASTIC-RELATED"/>
    <property type="match status" value="1"/>
</dbReference>
<comment type="subcellular location">
    <subcellularLocation>
        <location evidence="2">Membrane</location>
        <topology evidence="2">Multi-pass membrane protein</topology>
    </subcellularLocation>
</comment>
<feature type="transmembrane region" description="Helical" evidence="11">
    <location>
        <begin position="95"/>
        <end position="112"/>
    </location>
</feature>
<evidence type="ECO:0000256" key="5">
    <source>
        <dbReference type="ARBA" id="ARBA00022692"/>
    </source>
</evidence>
<keyword evidence="5 11" id="KW-0812">Transmembrane</keyword>
<dbReference type="Pfam" id="PF02163">
    <property type="entry name" value="Peptidase_M50"/>
    <property type="match status" value="1"/>
</dbReference>
<comment type="caution">
    <text evidence="13">The sequence shown here is derived from an EMBL/GenBank/DDBJ whole genome shotgun (WGS) entry which is preliminary data.</text>
</comment>
<evidence type="ECO:0000313" key="14">
    <source>
        <dbReference type="Proteomes" id="UP001242045"/>
    </source>
</evidence>
<organism evidence="13 14">
    <name type="scientific">Variovorax boronicumulans</name>
    <dbReference type="NCBI Taxonomy" id="436515"/>
    <lineage>
        <taxon>Bacteria</taxon>
        <taxon>Pseudomonadati</taxon>
        <taxon>Pseudomonadota</taxon>
        <taxon>Betaproteobacteria</taxon>
        <taxon>Burkholderiales</taxon>
        <taxon>Comamonadaceae</taxon>
        <taxon>Variovorax</taxon>
    </lineage>
</organism>
<dbReference type="RefSeq" id="WP_307684474.1">
    <property type="nucleotide sequence ID" value="NZ_JAUSRD010000003.1"/>
</dbReference>
<keyword evidence="8 11" id="KW-1133">Transmembrane helix</keyword>
<keyword evidence="4 13" id="KW-0645">Protease</keyword>
<dbReference type="InterPro" id="IPR008915">
    <property type="entry name" value="Peptidase_M50"/>
</dbReference>
<proteinExistence type="inferred from homology"/>
<evidence type="ECO:0000259" key="12">
    <source>
        <dbReference type="Pfam" id="PF02163"/>
    </source>
</evidence>
<keyword evidence="6" id="KW-0378">Hydrolase</keyword>
<dbReference type="AlphaFoldDB" id="A0AAW8CY09"/>
<evidence type="ECO:0000256" key="7">
    <source>
        <dbReference type="ARBA" id="ARBA00022833"/>
    </source>
</evidence>
<dbReference type="InterPro" id="IPR004387">
    <property type="entry name" value="Pept_M50_Zn"/>
</dbReference>
<protein>
    <submittedName>
        <fullName evidence="13">Membrane-associated protease RseP (Regulator of RpoE activity)</fullName>
    </submittedName>
</protein>
<evidence type="ECO:0000256" key="8">
    <source>
        <dbReference type="ARBA" id="ARBA00022989"/>
    </source>
</evidence>
<sequence>MLIALKFIAAIALLAALHIAVMAVLGRLLGIAVRQVSLGFGPVLFSFGIFQLRALPFGGSVTFKDTRSEDTTDEAPAEHGHVDDAFDHKPRAVQVLLPLAGAASLAVVALLLHPGSALASIGHGFAQIMAGGVSPLGIAQGLIEGAHAFATQQGFLPLLGMLAAKLAALNLLPLPAMNGGQALLALMKRDLHEDSSPWLQRLTELGLWLCVALALSWAVAIGVFAVQVL</sequence>
<keyword evidence="10 11" id="KW-0472">Membrane</keyword>
<evidence type="ECO:0000256" key="4">
    <source>
        <dbReference type="ARBA" id="ARBA00022670"/>
    </source>
</evidence>
<reference evidence="13" key="1">
    <citation type="submission" date="2023-07" db="EMBL/GenBank/DDBJ databases">
        <title>Sorghum-associated microbial communities from plants grown in Nebraska, USA.</title>
        <authorList>
            <person name="Schachtman D."/>
        </authorList>
    </citation>
    <scope>NUCLEOTIDE SEQUENCE</scope>
    <source>
        <strain evidence="13">DS3754</strain>
    </source>
</reference>
<feature type="transmembrane region" description="Helical" evidence="11">
    <location>
        <begin position="32"/>
        <end position="50"/>
    </location>
</feature>
<feature type="transmembrane region" description="Helical" evidence="11">
    <location>
        <begin position="124"/>
        <end position="143"/>
    </location>
</feature>
<dbReference type="GO" id="GO:0016020">
    <property type="term" value="C:membrane"/>
    <property type="evidence" value="ECO:0007669"/>
    <property type="project" value="UniProtKB-SubCell"/>
</dbReference>
<feature type="domain" description="Peptidase M50" evidence="12">
    <location>
        <begin position="7"/>
        <end position="189"/>
    </location>
</feature>
<dbReference type="Proteomes" id="UP001242045">
    <property type="component" value="Unassembled WGS sequence"/>
</dbReference>
<gene>
    <name evidence="13" type="ORF">J2W31_001728</name>
</gene>
<accession>A0AAW8CY09</accession>
<dbReference type="GO" id="GO:0004222">
    <property type="term" value="F:metalloendopeptidase activity"/>
    <property type="evidence" value="ECO:0007669"/>
    <property type="project" value="InterPro"/>
</dbReference>
<evidence type="ECO:0000313" key="13">
    <source>
        <dbReference type="EMBL" id="MDP9892623.1"/>
    </source>
</evidence>
<dbReference type="EMBL" id="JAUSRD010000003">
    <property type="protein sequence ID" value="MDP9892623.1"/>
    <property type="molecule type" value="Genomic_DNA"/>
</dbReference>
<evidence type="ECO:0000256" key="3">
    <source>
        <dbReference type="ARBA" id="ARBA00007931"/>
    </source>
</evidence>
<evidence type="ECO:0000256" key="6">
    <source>
        <dbReference type="ARBA" id="ARBA00022801"/>
    </source>
</evidence>
<evidence type="ECO:0000256" key="9">
    <source>
        <dbReference type="ARBA" id="ARBA00023049"/>
    </source>
</evidence>
<keyword evidence="9" id="KW-0482">Metalloprotease</keyword>
<evidence type="ECO:0000256" key="11">
    <source>
        <dbReference type="SAM" id="Phobius"/>
    </source>
</evidence>
<feature type="transmembrane region" description="Helical" evidence="11">
    <location>
        <begin position="205"/>
        <end position="226"/>
    </location>
</feature>
<evidence type="ECO:0000256" key="2">
    <source>
        <dbReference type="ARBA" id="ARBA00004141"/>
    </source>
</evidence>
<name>A0AAW8CY09_9BURK</name>
<comment type="similarity">
    <text evidence="3">Belongs to the peptidase M50B family.</text>
</comment>
<comment type="cofactor">
    <cofactor evidence="1">
        <name>Zn(2+)</name>
        <dbReference type="ChEBI" id="CHEBI:29105"/>
    </cofactor>
</comment>
<feature type="transmembrane region" description="Helical" evidence="11">
    <location>
        <begin position="155"/>
        <end position="174"/>
    </location>
</feature>
<dbReference type="GO" id="GO:0006508">
    <property type="term" value="P:proteolysis"/>
    <property type="evidence" value="ECO:0007669"/>
    <property type="project" value="UniProtKB-KW"/>
</dbReference>
<evidence type="ECO:0000256" key="10">
    <source>
        <dbReference type="ARBA" id="ARBA00023136"/>
    </source>
</evidence>
<evidence type="ECO:0000256" key="1">
    <source>
        <dbReference type="ARBA" id="ARBA00001947"/>
    </source>
</evidence>